<organism evidence="1 2">
    <name type="scientific">Pipistrellus kuhlii</name>
    <name type="common">Kuhl's pipistrelle</name>
    <dbReference type="NCBI Taxonomy" id="59472"/>
    <lineage>
        <taxon>Eukaryota</taxon>
        <taxon>Metazoa</taxon>
        <taxon>Chordata</taxon>
        <taxon>Craniata</taxon>
        <taxon>Vertebrata</taxon>
        <taxon>Euteleostomi</taxon>
        <taxon>Mammalia</taxon>
        <taxon>Eutheria</taxon>
        <taxon>Laurasiatheria</taxon>
        <taxon>Chiroptera</taxon>
        <taxon>Yangochiroptera</taxon>
        <taxon>Vespertilionidae</taxon>
        <taxon>Pipistrellus</taxon>
    </lineage>
</organism>
<accession>A0A7J7YAM2</accession>
<sequence length="127" mass="15093">MENEASVVTPESLAHRATRFQGKSLQLLFAGKKEKSPAVREPHLPLVFILFRLQNVYVYKLSSKSREFVCYHHGHHRIQTWSFLPLRTYSSCSFEKNIYERGIKVYVSWKTIFHFFIILEITLKIFR</sequence>
<evidence type="ECO:0000313" key="1">
    <source>
        <dbReference type="EMBL" id="KAF6358540.1"/>
    </source>
</evidence>
<evidence type="ECO:0000313" key="2">
    <source>
        <dbReference type="Proteomes" id="UP000558488"/>
    </source>
</evidence>
<protein>
    <submittedName>
        <fullName evidence="1">Uncharacterized protein</fullName>
    </submittedName>
</protein>
<comment type="caution">
    <text evidence="1">The sequence shown here is derived from an EMBL/GenBank/DDBJ whole genome shotgun (WGS) entry which is preliminary data.</text>
</comment>
<keyword evidence="2" id="KW-1185">Reference proteome</keyword>
<proteinExistence type="predicted"/>
<dbReference type="AlphaFoldDB" id="A0A7J7YAM2"/>
<dbReference type="Proteomes" id="UP000558488">
    <property type="component" value="Unassembled WGS sequence"/>
</dbReference>
<name>A0A7J7YAM2_PIPKU</name>
<gene>
    <name evidence="1" type="ORF">mPipKuh1_010362</name>
</gene>
<reference evidence="1 2" key="1">
    <citation type="journal article" date="2020" name="Nature">
        <title>Six reference-quality genomes reveal evolution of bat adaptations.</title>
        <authorList>
            <person name="Jebb D."/>
            <person name="Huang Z."/>
            <person name="Pippel M."/>
            <person name="Hughes G.M."/>
            <person name="Lavrichenko K."/>
            <person name="Devanna P."/>
            <person name="Winkler S."/>
            <person name="Jermiin L.S."/>
            <person name="Skirmuntt E.C."/>
            <person name="Katzourakis A."/>
            <person name="Burkitt-Gray L."/>
            <person name="Ray D.A."/>
            <person name="Sullivan K.A.M."/>
            <person name="Roscito J.G."/>
            <person name="Kirilenko B.M."/>
            <person name="Davalos L.M."/>
            <person name="Corthals A.P."/>
            <person name="Power M.L."/>
            <person name="Jones G."/>
            <person name="Ransome R.D."/>
            <person name="Dechmann D.K.N."/>
            <person name="Locatelli A.G."/>
            <person name="Puechmaille S.J."/>
            <person name="Fedrigo O."/>
            <person name="Jarvis E.D."/>
            <person name="Hiller M."/>
            <person name="Vernes S.C."/>
            <person name="Myers E.W."/>
            <person name="Teeling E.C."/>
        </authorList>
    </citation>
    <scope>NUCLEOTIDE SEQUENCE [LARGE SCALE GENOMIC DNA]</scope>
    <source>
        <strain evidence="1">MPipKuh1</strain>
        <tissue evidence="1">Flight muscle</tissue>
    </source>
</reference>
<dbReference type="EMBL" id="JACAGB010000006">
    <property type="protein sequence ID" value="KAF6358540.1"/>
    <property type="molecule type" value="Genomic_DNA"/>
</dbReference>